<dbReference type="RefSeq" id="WP_200231262.1">
    <property type="nucleotide sequence ID" value="NZ_NRRT01000063.1"/>
</dbReference>
<dbReference type="EMBL" id="NRRU01000070">
    <property type="protein sequence ID" value="MBK1714504.1"/>
    <property type="molecule type" value="Genomic_DNA"/>
</dbReference>
<dbReference type="InterPro" id="IPR010836">
    <property type="entry name" value="SapC"/>
</dbReference>
<protein>
    <submittedName>
        <fullName evidence="1">Peptidase</fullName>
    </submittedName>
</protein>
<organism evidence="1 2">
    <name type="scientific">Rubrivivax gelatinosus</name>
    <name type="common">Rhodocyclus gelatinosus</name>
    <name type="synonym">Rhodopseudomonas gelatinosa</name>
    <dbReference type="NCBI Taxonomy" id="28068"/>
    <lineage>
        <taxon>Bacteria</taxon>
        <taxon>Pseudomonadati</taxon>
        <taxon>Pseudomonadota</taxon>
        <taxon>Betaproteobacteria</taxon>
        <taxon>Burkholderiales</taxon>
        <taxon>Sphaerotilaceae</taxon>
        <taxon>Rubrivivax</taxon>
    </lineage>
</organism>
<name>A0ABS1DWS6_RUBGE</name>
<reference evidence="1" key="2">
    <citation type="journal article" date="2020" name="Microorganisms">
        <title>Osmotic Adaptation and Compatible Solute Biosynthesis of Phototrophic Bacteria as Revealed from Genome Analyses.</title>
        <authorList>
            <person name="Imhoff J.F."/>
            <person name="Rahn T."/>
            <person name="Kunzel S."/>
            <person name="Keller A."/>
            <person name="Neulinger S.C."/>
        </authorList>
    </citation>
    <scope>NUCLEOTIDE SEQUENCE</scope>
    <source>
        <strain evidence="1">IM 151</strain>
    </source>
</reference>
<dbReference type="Proteomes" id="UP001041814">
    <property type="component" value="Unassembled WGS sequence"/>
</dbReference>
<evidence type="ECO:0000313" key="1">
    <source>
        <dbReference type="EMBL" id="MBK1714504.1"/>
    </source>
</evidence>
<evidence type="ECO:0000313" key="2">
    <source>
        <dbReference type="Proteomes" id="UP001041814"/>
    </source>
</evidence>
<keyword evidence="2" id="KW-1185">Reference proteome</keyword>
<sequence>MIIPLLHRKAVPVDRNEHRDLKLALPVQDWRVAAELNSLFIAAVEFADAAREYPIFFVQTGADEAGKPEIAPIAVFGLEQKQNLYLDGSRWRAHFMPAALRNYPFCIGRLDAERFAVCLDAGWAGVGAEGGQPLFDAAGEPGDALKMAHGQLESLEAEAQRTRVLCKRLRDLDLLRPMRFDATLPDGSKLTVDGFLTVDDQKVQALDAATAHELLKSGVLGLIYSHFVSLGHMRKLLEWHLERLAAAPAAPAA</sequence>
<gene>
    <name evidence="1" type="ORF">CKO43_17165</name>
</gene>
<dbReference type="Pfam" id="PF07277">
    <property type="entry name" value="SapC"/>
    <property type="match status" value="1"/>
</dbReference>
<accession>A0ABS1DWS6</accession>
<reference evidence="1" key="1">
    <citation type="submission" date="2017-08" db="EMBL/GenBank/DDBJ databases">
        <authorList>
            <person name="Imhoff J.F."/>
            <person name="Rahn T."/>
            <person name="Kuenzel S."/>
            <person name="Neulinger S.C."/>
        </authorList>
    </citation>
    <scope>NUCLEOTIDE SEQUENCE</scope>
    <source>
        <strain evidence="1">IM 151</strain>
    </source>
</reference>
<comment type="caution">
    <text evidence="1">The sequence shown here is derived from an EMBL/GenBank/DDBJ whole genome shotgun (WGS) entry which is preliminary data.</text>
</comment>
<proteinExistence type="predicted"/>